<protein>
    <submittedName>
        <fullName evidence="1">2241_t:CDS:1</fullName>
    </submittedName>
</protein>
<name>A0ACA9MW36_9GLOM</name>
<evidence type="ECO:0000313" key="1">
    <source>
        <dbReference type="EMBL" id="CAG8613580.1"/>
    </source>
</evidence>
<evidence type="ECO:0000313" key="2">
    <source>
        <dbReference type="Proteomes" id="UP000789860"/>
    </source>
</evidence>
<feature type="non-terminal residue" evidence="1">
    <location>
        <position position="1"/>
    </location>
</feature>
<feature type="non-terminal residue" evidence="1">
    <location>
        <position position="364"/>
    </location>
</feature>
<organism evidence="1 2">
    <name type="scientific">Scutellospora calospora</name>
    <dbReference type="NCBI Taxonomy" id="85575"/>
    <lineage>
        <taxon>Eukaryota</taxon>
        <taxon>Fungi</taxon>
        <taxon>Fungi incertae sedis</taxon>
        <taxon>Mucoromycota</taxon>
        <taxon>Glomeromycotina</taxon>
        <taxon>Glomeromycetes</taxon>
        <taxon>Diversisporales</taxon>
        <taxon>Gigasporaceae</taxon>
        <taxon>Scutellospora</taxon>
    </lineage>
</organism>
<proteinExistence type="predicted"/>
<keyword evidence="2" id="KW-1185">Reference proteome</keyword>
<comment type="caution">
    <text evidence="1">The sequence shown here is derived from an EMBL/GenBank/DDBJ whole genome shotgun (WGS) entry which is preliminary data.</text>
</comment>
<dbReference type="Proteomes" id="UP000789860">
    <property type="component" value="Unassembled WGS sequence"/>
</dbReference>
<sequence length="364" mass="41908">IQISHDIHNIVNVEVSILKRINGINKGSGIIKFYGLAKESDALYLVTEWAEFGNLKEYYSKHGLGFDLKLKFALDVARGLNFLASAQILHHDIRSETILITIDKNAKIAYFGLSREFTEATRNISFNVQSVRYMAPEKLLSSKHIYDIKCEVYSFGMLLWEIAEQKIPYADEIDISKIIIKVTKEQYREKFSQGGVPQEWKDLVKAIWHPNPKFRPSFSEIFSIIQKLSEQKTFNLSDTTVNSTDEFNNQESEIPFNFDELDWPKSEREIREKEATQLFKEVADEGEADAQLMYGDCMFNGVGTNKDTIKALEYYRKAADNKNSIAMYKVGNIYYHGDGVNKDLVEGKKFLRLAAYNQHQQAME</sequence>
<gene>
    <name evidence="1" type="ORF">SCALOS_LOCUS7382</name>
</gene>
<dbReference type="EMBL" id="CAJVPM010016361">
    <property type="protein sequence ID" value="CAG8613580.1"/>
    <property type="molecule type" value="Genomic_DNA"/>
</dbReference>
<accession>A0ACA9MW36</accession>
<reference evidence="1" key="1">
    <citation type="submission" date="2021-06" db="EMBL/GenBank/DDBJ databases">
        <authorList>
            <person name="Kallberg Y."/>
            <person name="Tangrot J."/>
            <person name="Rosling A."/>
        </authorList>
    </citation>
    <scope>NUCLEOTIDE SEQUENCE</scope>
    <source>
        <strain evidence="1">AU212A</strain>
    </source>
</reference>